<reference evidence="2 3" key="1">
    <citation type="submission" date="2022-05" db="EMBL/GenBank/DDBJ databases">
        <authorList>
            <consortium name="Genoscope - CEA"/>
            <person name="William W."/>
        </authorList>
    </citation>
    <scope>NUCLEOTIDE SEQUENCE [LARGE SCALE GENOMIC DNA]</scope>
</reference>
<keyword evidence="3" id="KW-1185">Reference proteome</keyword>
<feature type="non-terminal residue" evidence="2">
    <location>
        <position position="1"/>
    </location>
</feature>
<evidence type="ECO:0000313" key="3">
    <source>
        <dbReference type="Proteomes" id="UP001159405"/>
    </source>
</evidence>
<accession>A0ABN8Q8V2</accession>
<dbReference type="EMBL" id="CALNXK010000113">
    <property type="protein sequence ID" value="CAH3159125.1"/>
    <property type="molecule type" value="Genomic_DNA"/>
</dbReference>
<evidence type="ECO:0000256" key="1">
    <source>
        <dbReference type="SAM" id="MobiDB-lite"/>
    </source>
</evidence>
<feature type="region of interest" description="Disordered" evidence="1">
    <location>
        <begin position="1"/>
        <end position="101"/>
    </location>
</feature>
<feature type="region of interest" description="Disordered" evidence="1">
    <location>
        <begin position="159"/>
        <end position="187"/>
    </location>
</feature>
<feature type="compositionally biased region" description="Basic residues" evidence="1">
    <location>
        <begin position="24"/>
        <end position="38"/>
    </location>
</feature>
<feature type="compositionally biased region" description="Low complexity" evidence="1">
    <location>
        <begin position="159"/>
        <end position="182"/>
    </location>
</feature>
<evidence type="ECO:0000313" key="2">
    <source>
        <dbReference type="EMBL" id="CAH3159125.1"/>
    </source>
</evidence>
<feature type="compositionally biased region" description="Low complexity" evidence="1">
    <location>
        <begin position="86"/>
        <end position="96"/>
    </location>
</feature>
<feature type="non-terminal residue" evidence="2">
    <location>
        <position position="323"/>
    </location>
</feature>
<sequence>ECCSIKQRISNSSDASDDDCSKGCQRKTRQPKVKRRPTQSRQVILPSSKHRSEEESSDDDNPVDSNTTNNTTSVCGKKVLGTKDMSSSSNESESGSADLPHVCTNETTTVVCFPSFQDTDNEQLSTFAADSDCSDEREINPALVNEEAEDETCISLLSNSSSSNGEEFNSCDNSSGNDSSSSESDENYFLSDSEGRCANLFTKSIYEGSNLSVGASCILIMQFSRKYKLPRKAQSDLLTLIKLHCPEEVEIALPQTFKELLKKITPSLANVTKVRVCSICTKKIEEGAIECENGHPVGRPTKEDSYFIEVPLEPRVAGQLIYD</sequence>
<organism evidence="2 3">
    <name type="scientific">Porites lobata</name>
    <dbReference type="NCBI Taxonomy" id="104759"/>
    <lineage>
        <taxon>Eukaryota</taxon>
        <taxon>Metazoa</taxon>
        <taxon>Cnidaria</taxon>
        <taxon>Anthozoa</taxon>
        <taxon>Hexacorallia</taxon>
        <taxon>Scleractinia</taxon>
        <taxon>Fungiina</taxon>
        <taxon>Poritidae</taxon>
        <taxon>Porites</taxon>
    </lineage>
</organism>
<proteinExistence type="predicted"/>
<gene>
    <name evidence="2" type="ORF">PLOB_00003474</name>
</gene>
<dbReference type="Proteomes" id="UP001159405">
    <property type="component" value="Unassembled WGS sequence"/>
</dbReference>
<evidence type="ECO:0008006" key="4">
    <source>
        <dbReference type="Google" id="ProtNLM"/>
    </source>
</evidence>
<comment type="caution">
    <text evidence="2">The sequence shown here is derived from an EMBL/GenBank/DDBJ whole genome shotgun (WGS) entry which is preliminary data.</text>
</comment>
<protein>
    <recommendedName>
        <fullName evidence="4">RING-type E3 ubiquitin transferase</fullName>
    </recommendedName>
</protein>
<name>A0ABN8Q8V2_9CNID</name>
<feature type="compositionally biased region" description="Low complexity" evidence="1">
    <location>
        <begin position="63"/>
        <end position="74"/>
    </location>
</feature>